<evidence type="ECO:0000259" key="2">
    <source>
        <dbReference type="PROSITE" id="PS50222"/>
    </source>
</evidence>
<dbReference type="InterPro" id="IPR052591">
    <property type="entry name" value="CML21-like"/>
</dbReference>
<organism evidence="3 4">
    <name type="scientific">Chrysochromulina tobinii</name>
    <dbReference type="NCBI Taxonomy" id="1460289"/>
    <lineage>
        <taxon>Eukaryota</taxon>
        <taxon>Haptista</taxon>
        <taxon>Haptophyta</taxon>
        <taxon>Prymnesiophyceae</taxon>
        <taxon>Prymnesiales</taxon>
        <taxon>Chrysochromulinaceae</taxon>
        <taxon>Chrysochromulina</taxon>
    </lineage>
</organism>
<keyword evidence="3" id="KW-0808">Transferase</keyword>
<feature type="domain" description="EF-hand" evidence="2">
    <location>
        <begin position="12"/>
        <end position="47"/>
    </location>
</feature>
<keyword evidence="4" id="KW-1185">Reference proteome</keyword>
<name>A0A0M0K6D9_9EUKA</name>
<dbReference type="EMBL" id="JWZX01001307">
    <property type="protein sequence ID" value="KOO34167.1"/>
    <property type="molecule type" value="Genomic_DNA"/>
</dbReference>
<sequence length="420" mass="45460">MEVAVTEQSVLDMTREAAMAFLEADADGDALLDYEEFRMAVPERMRGQTSEAALRELFNTADADGSGQISMSEFFLWTLTIAQSVGGKGLEAVFMRYDRDYRGTLDESEFAAACEEMGFGGLASELFSELDSDGSGTISYSELLGILKGRVNVVSKDCKRFLTTLAFDATKPRANASARSGGLLSDVAKGWTLHGSDADALRLELREKLQAAKLKVSDLYRLMTRGQSRSLSAATFSSSMVDDLGFKGELSVLEGVFTDLDDDRSGVLGISELFGWINGKHSKAKLAKTVTLAYGRAEDARLAREARAAAAVDAAHKAAKAAGATAPPAPAAEEVSADESVFSLASIEWSAVTLQSELQDMLLRAQLLPLDLVDAYEGYAYEGQLSFKQFLKMMKRLVNPISVEELDLWDIEVRPAVTAL</sequence>
<protein>
    <submittedName>
        <fullName evidence="3">Calcium-dependent protein kinase</fullName>
    </submittedName>
</protein>
<accession>A0A0M0K6D9</accession>
<dbReference type="SUPFAM" id="SSF47473">
    <property type="entry name" value="EF-hand"/>
    <property type="match status" value="1"/>
</dbReference>
<dbReference type="Pfam" id="PF13499">
    <property type="entry name" value="EF-hand_7"/>
    <property type="match status" value="2"/>
</dbReference>
<keyword evidence="1" id="KW-0106">Calcium</keyword>
<dbReference type="PROSITE" id="PS50222">
    <property type="entry name" value="EF_HAND_2"/>
    <property type="match status" value="4"/>
</dbReference>
<reference evidence="4" key="1">
    <citation type="journal article" date="2015" name="PLoS Genet.">
        <title>Genome Sequence and Transcriptome Analyses of Chrysochromulina tobin: Metabolic Tools for Enhanced Algal Fitness in the Prominent Order Prymnesiales (Haptophyceae).</title>
        <authorList>
            <person name="Hovde B.T."/>
            <person name="Deodato C.R."/>
            <person name="Hunsperger H.M."/>
            <person name="Ryken S.A."/>
            <person name="Yost W."/>
            <person name="Jha R.K."/>
            <person name="Patterson J."/>
            <person name="Monnat R.J. Jr."/>
            <person name="Barlow S.B."/>
            <person name="Starkenburg S.R."/>
            <person name="Cattolico R.A."/>
        </authorList>
    </citation>
    <scope>NUCLEOTIDE SEQUENCE</scope>
    <source>
        <strain evidence="4">CCMP291</strain>
    </source>
</reference>
<dbReference type="InterPro" id="IPR002048">
    <property type="entry name" value="EF_hand_dom"/>
</dbReference>
<dbReference type="OrthoDB" id="272512at2759"/>
<feature type="domain" description="EF-hand" evidence="2">
    <location>
        <begin position="125"/>
        <end position="153"/>
    </location>
</feature>
<evidence type="ECO:0000256" key="1">
    <source>
        <dbReference type="ARBA" id="ARBA00022837"/>
    </source>
</evidence>
<dbReference type="AlphaFoldDB" id="A0A0M0K6D9"/>
<proteinExistence type="predicted"/>
<feature type="domain" description="EF-hand" evidence="2">
    <location>
        <begin position="85"/>
        <end position="120"/>
    </location>
</feature>
<dbReference type="PROSITE" id="PS00018">
    <property type="entry name" value="EF_HAND_1"/>
    <property type="match status" value="3"/>
</dbReference>
<dbReference type="InterPro" id="IPR011992">
    <property type="entry name" value="EF-hand-dom_pair"/>
</dbReference>
<dbReference type="PANTHER" id="PTHR23064">
    <property type="entry name" value="TROPONIN"/>
    <property type="match status" value="1"/>
</dbReference>
<dbReference type="SMART" id="SM00054">
    <property type="entry name" value="EFh"/>
    <property type="match status" value="5"/>
</dbReference>
<dbReference type="Gene3D" id="1.10.238.10">
    <property type="entry name" value="EF-hand"/>
    <property type="match status" value="2"/>
</dbReference>
<dbReference type="GO" id="GO:0016301">
    <property type="term" value="F:kinase activity"/>
    <property type="evidence" value="ECO:0007669"/>
    <property type="project" value="UniProtKB-KW"/>
</dbReference>
<dbReference type="CDD" id="cd00051">
    <property type="entry name" value="EFh"/>
    <property type="match status" value="2"/>
</dbReference>
<gene>
    <name evidence="3" type="ORF">Ctob_009985</name>
</gene>
<dbReference type="GO" id="GO:0005509">
    <property type="term" value="F:calcium ion binding"/>
    <property type="evidence" value="ECO:0007669"/>
    <property type="project" value="InterPro"/>
</dbReference>
<evidence type="ECO:0000313" key="3">
    <source>
        <dbReference type="EMBL" id="KOO34167.1"/>
    </source>
</evidence>
<feature type="domain" description="EF-hand" evidence="2">
    <location>
        <begin position="49"/>
        <end position="84"/>
    </location>
</feature>
<comment type="caution">
    <text evidence="3">The sequence shown here is derived from an EMBL/GenBank/DDBJ whole genome shotgun (WGS) entry which is preliminary data.</text>
</comment>
<evidence type="ECO:0000313" key="4">
    <source>
        <dbReference type="Proteomes" id="UP000037460"/>
    </source>
</evidence>
<keyword evidence="3" id="KW-0418">Kinase</keyword>
<dbReference type="InterPro" id="IPR018247">
    <property type="entry name" value="EF_Hand_1_Ca_BS"/>
</dbReference>
<dbReference type="Proteomes" id="UP000037460">
    <property type="component" value="Unassembled WGS sequence"/>
</dbReference>